<gene>
    <name evidence="2" type="primary">NDAI0G03240</name>
    <name evidence="2" type="ordered locus">NDAI_0G03240</name>
</gene>
<dbReference type="KEGG" id="ndi:NDAI_0G03240"/>
<sequence length="225" mass="25837">MNPTELEFQRLLAEDKQVQYAYHAIKKYKNDLKPDLTSLDKDQNTKRHIMNIDDVSKINYEVIKTVPGTFIATASREEQDINALKATVFKDDLFRMNDKFAASINGRVEEIPNLKVEEDEVIEGDSEVDLLFEKIGWLTKIQTNLINEYKNELNEERKWFTLNEIVLDANAELDLFSVKNRNRKRTKGAIDLGAAEVATQSFSSTLAFNRPKRRKVAPGKISNVV</sequence>
<dbReference type="RefSeq" id="XP_003671344.2">
    <property type="nucleotide sequence ID" value="XM_003671296.2"/>
</dbReference>
<evidence type="ECO:0000256" key="1">
    <source>
        <dbReference type="PROSITE-ProRule" id="PRU00182"/>
    </source>
</evidence>
<dbReference type="GO" id="GO:0000781">
    <property type="term" value="C:chromosome, telomeric region"/>
    <property type="evidence" value="ECO:0007669"/>
    <property type="project" value="GOC"/>
</dbReference>
<reference evidence="2 3" key="1">
    <citation type="journal article" date="2011" name="Proc. Natl. Acad. Sci. U.S.A.">
        <title>Evolutionary erosion of yeast sex chromosomes by mating-type switching accidents.</title>
        <authorList>
            <person name="Gordon J.L."/>
            <person name="Armisen D."/>
            <person name="Proux-Wera E."/>
            <person name="Oheigeartaigh S.S."/>
            <person name="Byrne K.P."/>
            <person name="Wolfe K.H."/>
        </authorList>
    </citation>
    <scope>NUCLEOTIDE SEQUENCE [LARGE SCALE GENOMIC DNA]</scope>
    <source>
        <strain evidence="3">ATCC 10597 / BCRC 20456 / CBS 421 / NBRC 0211 / NRRL Y-12639</strain>
    </source>
</reference>
<dbReference type="GO" id="GO:0000722">
    <property type="term" value="P:telomere maintenance via recombination"/>
    <property type="evidence" value="ECO:0007669"/>
    <property type="project" value="EnsemblFungi"/>
</dbReference>
<dbReference type="STRING" id="1071378.G0WE90"/>
<evidence type="ECO:0000313" key="3">
    <source>
        <dbReference type="Proteomes" id="UP000000689"/>
    </source>
</evidence>
<dbReference type="EMBL" id="HE580273">
    <property type="protein sequence ID" value="CCD26101.2"/>
    <property type="molecule type" value="Genomic_DNA"/>
</dbReference>
<accession>G0WE90</accession>
<dbReference type="OMA" id="KINYEMV"/>
<dbReference type="GO" id="GO:0031011">
    <property type="term" value="C:Ino80 complex"/>
    <property type="evidence" value="ECO:0007669"/>
    <property type="project" value="EnsemblFungi"/>
</dbReference>
<dbReference type="GO" id="GO:0003723">
    <property type="term" value="F:RNA binding"/>
    <property type="evidence" value="ECO:0007669"/>
    <property type="project" value="UniProtKB-KW"/>
</dbReference>
<proteinExistence type="predicted"/>
<name>G0WE90_NAUDC</name>
<keyword evidence="1" id="KW-0694">RNA-binding</keyword>
<dbReference type="Proteomes" id="UP000000689">
    <property type="component" value="Chromosome 7"/>
</dbReference>
<dbReference type="HOGENOM" id="CLU_105947_0_0_1"/>
<organism evidence="2 3">
    <name type="scientific">Naumovozyma dairenensis (strain ATCC 10597 / BCRC 20456 / CBS 421 / NBRC 0211 / NRRL Y-12639)</name>
    <name type="common">Saccharomyces dairenensis</name>
    <dbReference type="NCBI Taxonomy" id="1071378"/>
    <lineage>
        <taxon>Eukaryota</taxon>
        <taxon>Fungi</taxon>
        <taxon>Dikarya</taxon>
        <taxon>Ascomycota</taxon>
        <taxon>Saccharomycotina</taxon>
        <taxon>Saccharomycetes</taxon>
        <taxon>Saccharomycetales</taxon>
        <taxon>Saccharomycetaceae</taxon>
        <taxon>Naumovozyma</taxon>
    </lineage>
</organism>
<dbReference type="GeneID" id="11495601"/>
<evidence type="ECO:0000313" key="2">
    <source>
        <dbReference type="EMBL" id="CCD26101.2"/>
    </source>
</evidence>
<protein>
    <submittedName>
        <fullName evidence="2">Uncharacterized protein</fullName>
    </submittedName>
</protein>
<dbReference type="GO" id="GO:0031509">
    <property type="term" value="P:subtelomeric heterochromatin formation"/>
    <property type="evidence" value="ECO:0007669"/>
    <property type="project" value="EnsemblFungi"/>
</dbReference>
<dbReference type="OrthoDB" id="4063618at2759"/>
<dbReference type="eggNOG" id="ENOG502S125">
    <property type="taxonomic scope" value="Eukaryota"/>
</dbReference>
<dbReference type="PROSITE" id="PS50889">
    <property type="entry name" value="S4"/>
    <property type="match status" value="1"/>
</dbReference>
<dbReference type="AlphaFoldDB" id="G0WE90"/>
<keyword evidence="3" id="KW-1185">Reference proteome</keyword>